<gene>
    <name evidence="3" type="ORF">C9994_07240</name>
</gene>
<keyword evidence="3" id="KW-0503">Monooxygenase</keyword>
<comment type="caution">
    <text evidence="3">The sequence shown here is derived from an EMBL/GenBank/DDBJ whole genome shotgun (WGS) entry which is preliminary data.</text>
</comment>
<keyword evidence="3" id="KW-0560">Oxidoreductase</keyword>
<dbReference type="EMBL" id="PYVU01000050">
    <property type="protein sequence ID" value="PTB96458.1"/>
    <property type="molecule type" value="Genomic_DNA"/>
</dbReference>
<dbReference type="InterPro" id="IPR051704">
    <property type="entry name" value="FAD_aromatic-hydroxylase"/>
</dbReference>
<feature type="domain" description="FAD-binding" evidence="2">
    <location>
        <begin position="22"/>
        <end position="335"/>
    </location>
</feature>
<organism evidence="3 4">
    <name type="scientific">Marivirga lumbricoides</name>
    <dbReference type="NCBI Taxonomy" id="1046115"/>
    <lineage>
        <taxon>Bacteria</taxon>
        <taxon>Pseudomonadati</taxon>
        <taxon>Bacteroidota</taxon>
        <taxon>Cytophagia</taxon>
        <taxon>Cytophagales</taxon>
        <taxon>Marivirgaceae</taxon>
        <taxon>Marivirga</taxon>
    </lineage>
</organism>
<proteinExistence type="predicted"/>
<dbReference type="Proteomes" id="UP000240608">
    <property type="component" value="Unassembled WGS sequence"/>
</dbReference>
<keyword evidence="1" id="KW-1133">Transmembrane helix</keyword>
<dbReference type="GO" id="GO:0004497">
    <property type="term" value="F:monooxygenase activity"/>
    <property type="evidence" value="ECO:0007669"/>
    <property type="project" value="UniProtKB-KW"/>
</dbReference>
<dbReference type="Gene3D" id="3.50.50.60">
    <property type="entry name" value="FAD/NAD(P)-binding domain"/>
    <property type="match status" value="1"/>
</dbReference>
<dbReference type="PANTHER" id="PTHR46865:SF2">
    <property type="entry name" value="MONOOXYGENASE"/>
    <property type="match status" value="1"/>
</dbReference>
<keyword evidence="1" id="KW-0812">Transmembrane</keyword>
<accession>A0A2T4DRX1</accession>
<keyword evidence="1" id="KW-0472">Membrane</keyword>
<dbReference type="Gene3D" id="3.30.9.10">
    <property type="entry name" value="D-Amino Acid Oxidase, subunit A, domain 2"/>
    <property type="match status" value="1"/>
</dbReference>
<protein>
    <submittedName>
        <fullName evidence="3">FAD-binding monooxygenase</fullName>
    </submittedName>
</protein>
<dbReference type="PRINTS" id="PR00420">
    <property type="entry name" value="RNGMNOXGNASE"/>
</dbReference>
<evidence type="ECO:0000259" key="2">
    <source>
        <dbReference type="Pfam" id="PF01494"/>
    </source>
</evidence>
<name>A0A2T4DRX1_9BACT</name>
<evidence type="ECO:0000256" key="1">
    <source>
        <dbReference type="SAM" id="Phobius"/>
    </source>
</evidence>
<dbReference type="AlphaFoldDB" id="A0A2T4DRX1"/>
<sequence length="384" mass="43198">MDKHQFLTKRVLNKKIKMSKKTVLISGASIAGLTMAYWMNRNNYDVTVVELSAAPRMGGTPIDVRGDALDTAQRMGIIDALKAARLPTMGMEFLNPKGEIEATMMADEISIRPGEDIEIRRDDLVKIIYALIPENVEFKFSNQIVSVSQNEECVSVTFKDETKCNYDFLIGADGLHSGVRRLVFGPEEKFTNFLNFYFTIMQVDEKFGKLNTGQVYNVPNKMGTVYFYNRGFADALLAFKSSEKINYDFRDTEAQKKIVLEAFKDEEWKIPAILERIKDADNFYFDQGCQIKMPKWTNGRVALIGDAGYAPAFPTGMGITLAMQGATTLADAMADNSDYKTAFEKYNENFRPTVDSLQATVHQGISFLIPESQEAIDARNKALK</sequence>
<dbReference type="InterPro" id="IPR036188">
    <property type="entry name" value="FAD/NAD-bd_sf"/>
</dbReference>
<evidence type="ECO:0000313" key="3">
    <source>
        <dbReference type="EMBL" id="PTB96458.1"/>
    </source>
</evidence>
<reference evidence="3 4" key="1">
    <citation type="submission" date="2018-03" db="EMBL/GenBank/DDBJ databases">
        <title>Cross-interface Injection: A General Nanoliter Liquid Handling Method Applied to Single Cells Genome Amplification Automated Nanoliter Liquid Handling Applied to Single Cell Multiple Displacement Amplification.</title>
        <authorList>
            <person name="Yun J."/>
            <person name="Xu P."/>
            <person name="Xu J."/>
            <person name="Dai X."/>
            <person name="Wang Y."/>
            <person name="Zheng X."/>
            <person name="Cao C."/>
            <person name="Yi Q."/>
            <person name="Zhu Y."/>
            <person name="Wang L."/>
            <person name="Dong Z."/>
            <person name="Huang Y."/>
            <person name="Huang L."/>
            <person name="Du W."/>
        </authorList>
    </citation>
    <scope>NUCLEOTIDE SEQUENCE [LARGE SCALE GENOMIC DNA]</scope>
    <source>
        <strain evidence="3 4">Z-D1-2</strain>
    </source>
</reference>
<feature type="transmembrane region" description="Helical" evidence="1">
    <location>
        <begin position="21"/>
        <end position="39"/>
    </location>
</feature>
<dbReference type="Pfam" id="PF01494">
    <property type="entry name" value="FAD_binding_3"/>
    <property type="match status" value="1"/>
</dbReference>
<dbReference type="PANTHER" id="PTHR46865">
    <property type="entry name" value="OXIDOREDUCTASE-RELATED"/>
    <property type="match status" value="1"/>
</dbReference>
<dbReference type="SUPFAM" id="SSF51905">
    <property type="entry name" value="FAD/NAD(P)-binding domain"/>
    <property type="match status" value="1"/>
</dbReference>
<dbReference type="InterPro" id="IPR002938">
    <property type="entry name" value="FAD-bd"/>
</dbReference>
<evidence type="ECO:0000313" key="4">
    <source>
        <dbReference type="Proteomes" id="UP000240608"/>
    </source>
</evidence>
<dbReference type="GO" id="GO:0071949">
    <property type="term" value="F:FAD binding"/>
    <property type="evidence" value="ECO:0007669"/>
    <property type="project" value="InterPro"/>
</dbReference>